<feature type="compositionally biased region" description="Low complexity" evidence="2">
    <location>
        <begin position="469"/>
        <end position="483"/>
    </location>
</feature>
<dbReference type="InterPro" id="IPR046868">
    <property type="entry name" value="BAR_4"/>
</dbReference>
<feature type="region of interest" description="Disordered" evidence="2">
    <location>
        <begin position="1"/>
        <end position="33"/>
    </location>
</feature>
<dbReference type="CDD" id="cd13311">
    <property type="entry name" value="PH_Slm1"/>
    <property type="match status" value="1"/>
</dbReference>
<dbReference type="GeneID" id="19239300"/>
<proteinExistence type="predicted"/>
<evidence type="ECO:0000256" key="1">
    <source>
        <dbReference type="ARBA" id="ARBA00022553"/>
    </source>
</evidence>
<feature type="compositionally biased region" description="Polar residues" evidence="2">
    <location>
        <begin position="489"/>
        <end position="506"/>
    </location>
</feature>
<dbReference type="Pfam" id="PF20400">
    <property type="entry name" value="BAR_4"/>
    <property type="match status" value="1"/>
</dbReference>
<dbReference type="InterPro" id="IPR043453">
    <property type="entry name" value="Slm1_PH"/>
</dbReference>
<dbReference type="PROSITE" id="PS50003">
    <property type="entry name" value="PH_DOMAIN"/>
    <property type="match status" value="1"/>
</dbReference>
<dbReference type="OMA" id="KVGNAFH"/>
<feature type="domain" description="PH" evidence="3">
    <location>
        <begin position="319"/>
        <end position="430"/>
    </location>
</feature>
<dbReference type="Pfam" id="PF20399">
    <property type="entry name" value="PH_20"/>
    <property type="match status" value="1"/>
</dbReference>
<dbReference type="AlphaFoldDB" id="U1HU65"/>
<sequence>MAAHQQHSDLPSRTNTNASEEDAIPEGDPSNTTGLLLERLQAWKHMVSYLEEYIGAVGKGQHSEAKEQEKILKVNHAHPQSTAHTNRSHAPQTLSKPLKQGHHFDQENRGVAGLFENIRSNTQAIANLHDETAKNISGTVLPMLERLHKEIKAKGKELGSGAAKQSKAVDKARNASQKHIELLGQYTANFDSAGGKVDAAHDPYVLQRGIYHRLNQQILEENNNRNDLLTVQNSFQQFEAHVLTIVQNALGSFSQFMGGQAERHRAMYGDMASTAQKVPLDFEWRGFIKRNENLLINPDAPPRSMSNITFPNQGHRATKPVIEGSLERKSHGIGALTGYKTGYYALTPAGYLHEFKDNNDFQKDPIPELSLYLPDCSIGGVDGVKFHIKGKDVSGGKLTSKMHLSSEYQFKAHTPADAQQWHSIIMSQAGKTTDSVPASPMESRVGGGGVAAAQEPGSIGTNVQQQQQSISGTGATPTSAAAGDKMMSPTENTGYIQDTFPQQSAGATGPGSHFYGTPATNEMEERKY</sequence>
<dbReference type="EMBL" id="KE721034">
    <property type="protein sequence ID" value="ERF72834.1"/>
    <property type="molecule type" value="Genomic_DNA"/>
</dbReference>
<name>U1HU65_ENDPU</name>
<feature type="region of interest" description="Disordered" evidence="2">
    <location>
        <begin position="432"/>
        <end position="528"/>
    </location>
</feature>
<evidence type="ECO:0000256" key="2">
    <source>
        <dbReference type="SAM" id="MobiDB-lite"/>
    </source>
</evidence>
<dbReference type="InterPro" id="IPR046869">
    <property type="entry name" value="SLM1/RGC1-like_PH"/>
</dbReference>
<evidence type="ECO:0000313" key="5">
    <source>
        <dbReference type="Proteomes" id="UP000019373"/>
    </source>
</evidence>
<dbReference type="SUPFAM" id="SSF50729">
    <property type="entry name" value="PH domain-like"/>
    <property type="match status" value="1"/>
</dbReference>
<protein>
    <recommendedName>
        <fullName evidence="3">PH domain-containing protein</fullName>
    </recommendedName>
</protein>
<dbReference type="Gene3D" id="2.30.29.30">
    <property type="entry name" value="Pleckstrin-homology domain (PH domain)/Phosphotyrosine-binding domain (PTB)"/>
    <property type="match status" value="1"/>
</dbReference>
<evidence type="ECO:0000313" key="4">
    <source>
        <dbReference type="EMBL" id="ERF72834.1"/>
    </source>
</evidence>
<dbReference type="InterPro" id="IPR011993">
    <property type="entry name" value="PH-like_dom_sf"/>
</dbReference>
<dbReference type="PANTHER" id="PTHR31941">
    <property type="entry name" value="CYTOSKELETAL SIGNALING PROTEIN SLM1"/>
    <property type="match status" value="1"/>
</dbReference>
<accession>U1HU65</accession>
<organism evidence="4 5">
    <name type="scientific">Endocarpon pusillum (strain Z07020 / HMAS-L-300199)</name>
    <name type="common">Lichen-forming fungus</name>
    <dbReference type="NCBI Taxonomy" id="1263415"/>
    <lineage>
        <taxon>Eukaryota</taxon>
        <taxon>Fungi</taxon>
        <taxon>Dikarya</taxon>
        <taxon>Ascomycota</taxon>
        <taxon>Pezizomycotina</taxon>
        <taxon>Eurotiomycetes</taxon>
        <taxon>Chaetothyriomycetidae</taxon>
        <taxon>Verrucariales</taxon>
        <taxon>Verrucariaceae</taxon>
        <taxon>Endocarpon</taxon>
    </lineage>
</organism>
<reference evidence="5" key="1">
    <citation type="journal article" date="2014" name="BMC Genomics">
        <title>Genome characteristics reveal the impact of lichenization on lichen-forming fungus Endocarpon pusillum Hedwig (Verrucariales, Ascomycota).</title>
        <authorList>
            <person name="Wang Y.-Y."/>
            <person name="Liu B."/>
            <person name="Zhang X.-Y."/>
            <person name="Zhou Q.-M."/>
            <person name="Zhang T."/>
            <person name="Li H."/>
            <person name="Yu Y.-F."/>
            <person name="Zhang X.-L."/>
            <person name="Hao X.-Y."/>
            <person name="Wang M."/>
            <person name="Wang L."/>
            <person name="Wei J.-C."/>
        </authorList>
    </citation>
    <scope>NUCLEOTIDE SEQUENCE [LARGE SCALE GENOMIC DNA]</scope>
    <source>
        <strain evidence="5">Z07020 / HMAS-L-300199</strain>
    </source>
</reference>
<evidence type="ECO:0000259" key="3">
    <source>
        <dbReference type="PROSITE" id="PS50003"/>
    </source>
</evidence>
<dbReference type="PANTHER" id="PTHR31941:SF1">
    <property type="entry name" value="CYTOSKELETAL SIGNALING PROTEIN SLM1"/>
    <property type="match status" value="1"/>
</dbReference>
<dbReference type="Proteomes" id="UP000019373">
    <property type="component" value="Unassembled WGS sequence"/>
</dbReference>
<dbReference type="SMART" id="SM00233">
    <property type="entry name" value="PH"/>
    <property type="match status" value="1"/>
</dbReference>
<dbReference type="eggNOG" id="ENOG502QRAF">
    <property type="taxonomic scope" value="Eukaryota"/>
</dbReference>
<gene>
    <name evidence="4" type="ORF">EPUS_04269</name>
</gene>
<dbReference type="HOGENOM" id="CLU_038067_0_0_1"/>
<feature type="compositionally biased region" description="Polar residues" evidence="2">
    <location>
        <begin position="459"/>
        <end position="468"/>
    </location>
</feature>
<dbReference type="Gene3D" id="1.20.1270.60">
    <property type="entry name" value="Arfaptin homology (AH) domain/BAR domain"/>
    <property type="match status" value="1"/>
</dbReference>
<dbReference type="OrthoDB" id="2264563at2759"/>
<dbReference type="InterPro" id="IPR001849">
    <property type="entry name" value="PH_domain"/>
</dbReference>
<keyword evidence="5" id="KW-1185">Reference proteome</keyword>
<dbReference type="InterPro" id="IPR027267">
    <property type="entry name" value="AH/BAR_dom_sf"/>
</dbReference>
<feature type="compositionally biased region" description="Polar residues" evidence="2">
    <location>
        <begin position="8"/>
        <end position="18"/>
    </location>
</feature>
<keyword evidence="1" id="KW-0597">Phosphoprotein</keyword>
<dbReference type="RefSeq" id="XP_007801556.1">
    <property type="nucleotide sequence ID" value="XM_007803365.1"/>
</dbReference>
<dbReference type="SUPFAM" id="SSF103657">
    <property type="entry name" value="BAR/IMD domain-like"/>
    <property type="match status" value="1"/>
</dbReference>